<proteinExistence type="predicted"/>
<evidence type="ECO:0000313" key="2">
    <source>
        <dbReference type="Proteomes" id="UP000838763"/>
    </source>
</evidence>
<organism evidence="1 2">
    <name type="scientific">Parascedosporium putredinis</name>
    <dbReference type="NCBI Taxonomy" id="1442378"/>
    <lineage>
        <taxon>Eukaryota</taxon>
        <taxon>Fungi</taxon>
        <taxon>Dikarya</taxon>
        <taxon>Ascomycota</taxon>
        <taxon>Pezizomycotina</taxon>
        <taxon>Sordariomycetes</taxon>
        <taxon>Hypocreomycetidae</taxon>
        <taxon>Microascales</taxon>
        <taxon>Microascaceae</taxon>
        <taxon>Parascedosporium</taxon>
    </lineage>
</organism>
<dbReference type="CDD" id="cd22849">
    <property type="entry name" value="NuzM"/>
    <property type="match status" value="1"/>
</dbReference>
<dbReference type="InterPro" id="IPR016813">
    <property type="entry name" value="NADH_Ub_cplx-1_21kDa"/>
</dbReference>
<dbReference type="PIRSF" id="PIRSF022976">
    <property type="entry name" value="NADH_Oxi_21kDa"/>
    <property type="match status" value="1"/>
</dbReference>
<dbReference type="EMBL" id="CALLCH030000012">
    <property type="protein sequence ID" value="CAI4215721.1"/>
    <property type="molecule type" value="Genomic_DNA"/>
</dbReference>
<evidence type="ECO:0000313" key="1">
    <source>
        <dbReference type="EMBL" id="CAI4215721.1"/>
    </source>
</evidence>
<comment type="caution">
    <text evidence="1">The sequence shown here is derived from an EMBL/GenBank/DDBJ whole genome shotgun (WGS) entry which is preliminary data.</text>
</comment>
<keyword evidence="2" id="KW-1185">Reference proteome</keyword>
<dbReference type="PANTHER" id="PTHR37325:SF1">
    <property type="entry name" value="OXIDOREDUCTASE 21 KDA SUBUNIT, PUTATIVE (AFU_ORTHOLOGUE AFUA_4G05910)-RELATED"/>
    <property type="match status" value="1"/>
</dbReference>
<reference evidence="1" key="1">
    <citation type="submission" date="2022-11" db="EMBL/GenBank/DDBJ databases">
        <authorList>
            <person name="Scott C."/>
            <person name="Bruce N."/>
        </authorList>
    </citation>
    <scope>NUCLEOTIDE SEQUENCE</scope>
</reference>
<gene>
    <name evidence="1" type="ORF">PPNO1_LOCUS5428</name>
</gene>
<dbReference type="PANTHER" id="PTHR37325">
    <property type="entry name" value="OXIDOREDUCTASE 21 KDA SUBUNIT, PUTATIVE (AFU_ORTHOLOGUE AFUA_4G05910)-RELATED"/>
    <property type="match status" value="1"/>
</dbReference>
<dbReference type="OrthoDB" id="2093493at2759"/>
<dbReference type="AlphaFoldDB" id="A0A9P1H4F4"/>
<evidence type="ECO:0008006" key="3">
    <source>
        <dbReference type="Google" id="ProtNLM"/>
    </source>
</evidence>
<name>A0A9P1H4F4_9PEZI</name>
<protein>
    <recommendedName>
        <fullName evidence="3">NADH dehydrogenase 29/21K chain</fullName>
    </recommendedName>
</protein>
<sequence length="209" mass="22275">MASKVVSRAAGGVVEIAHKQTVQSTGLWETLRRALAIDPERSNGIPLNPYFRNPTPGAADPLSYNDPVTLPAADIAGNPYWKRDSRRNYPRLSVVTQSDAVALLTVGSEAAPKSELIGEAGQQALVAAKEDGQTKGLAAFLEEKTAKAVAADVLVNGLPPLPSGQSLASGSWDVHKYKLTPEKTAYNDLYRPFVPLGSKGVHEIIYATN</sequence>
<accession>A0A9P1H4F4</accession>
<dbReference type="Proteomes" id="UP000838763">
    <property type="component" value="Unassembled WGS sequence"/>
</dbReference>